<accession>A0ABP8BK88</accession>
<name>A0ABP8BK88_9ACTN</name>
<dbReference type="Proteomes" id="UP001501251">
    <property type="component" value="Unassembled WGS sequence"/>
</dbReference>
<reference evidence="3" key="1">
    <citation type="journal article" date="2019" name="Int. J. Syst. Evol. Microbiol.">
        <title>The Global Catalogue of Microorganisms (GCM) 10K type strain sequencing project: providing services to taxonomists for standard genome sequencing and annotation.</title>
        <authorList>
            <consortium name="The Broad Institute Genomics Platform"/>
            <consortium name="The Broad Institute Genome Sequencing Center for Infectious Disease"/>
            <person name="Wu L."/>
            <person name="Ma J."/>
        </authorList>
    </citation>
    <scope>NUCLEOTIDE SEQUENCE [LARGE SCALE GENOMIC DNA]</scope>
    <source>
        <strain evidence="3">JCM 17388</strain>
    </source>
</reference>
<gene>
    <name evidence="2" type="ORF">GCM10022252_74850</name>
</gene>
<feature type="region of interest" description="Disordered" evidence="1">
    <location>
        <begin position="70"/>
        <end position="89"/>
    </location>
</feature>
<proteinExistence type="predicted"/>
<protein>
    <submittedName>
        <fullName evidence="2">Uncharacterized protein</fullName>
    </submittedName>
</protein>
<keyword evidence="3" id="KW-1185">Reference proteome</keyword>
<comment type="caution">
    <text evidence="2">The sequence shown here is derived from an EMBL/GenBank/DDBJ whole genome shotgun (WGS) entry which is preliminary data.</text>
</comment>
<sequence length="89" mass="9825">MPVHPARGSAVNRRDAKRRARAAAADVIIGTIESGWALDDLTDDRSDEQVAMINAALRELVAEMRRRLPKGYTLPPRPPGALPQWGVER</sequence>
<dbReference type="EMBL" id="BAABAQ010000020">
    <property type="protein sequence ID" value="GAA4208988.1"/>
    <property type="molecule type" value="Genomic_DNA"/>
</dbReference>
<evidence type="ECO:0000313" key="2">
    <source>
        <dbReference type="EMBL" id="GAA4208988.1"/>
    </source>
</evidence>
<evidence type="ECO:0000256" key="1">
    <source>
        <dbReference type="SAM" id="MobiDB-lite"/>
    </source>
</evidence>
<organism evidence="2 3">
    <name type="scientific">Streptosporangium oxazolinicum</name>
    <dbReference type="NCBI Taxonomy" id="909287"/>
    <lineage>
        <taxon>Bacteria</taxon>
        <taxon>Bacillati</taxon>
        <taxon>Actinomycetota</taxon>
        <taxon>Actinomycetes</taxon>
        <taxon>Streptosporangiales</taxon>
        <taxon>Streptosporangiaceae</taxon>
        <taxon>Streptosporangium</taxon>
    </lineage>
</organism>
<evidence type="ECO:0000313" key="3">
    <source>
        <dbReference type="Proteomes" id="UP001501251"/>
    </source>
</evidence>